<feature type="non-terminal residue" evidence="1">
    <location>
        <position position="113"/>
    </location>
</feature>
<comment type="caution">
    <text evidence="1">The sequence shown here is derived from an EMBL/GenBank/DDBJ whole genome shotgun (WGS) entry which is preliminary data.</text>
</comment>
<protein>
    <submittedName>
        <fullName evidence="1">Uncharacterized protein</fullName>
    </submittedName>
</protein>
<gene>
    <name evidence="1" type="ORF">LCGC14_1516090</name>
</gene>
<dbReference type="EMBL" id="LAZR01011185">
    <property type="protein sequence ID" value="KKM62985.1"/>
    <property type="molecule type" value="Genomic_DNA"/>
</dbReference>
<accession>A0A0F9LFL8</accession>
<proteinExistence type="predicted"/>
<organism evidence="1">
    <name type="scientific">marine sediment metagenome</name>
    <dbReference type="NCBI Taxonomy" id="412755"/>
    <lineage>
        <taxon>unclassified sequences</taxon>
        <taxon>metagenomes</taxon>
        <taxon>ecological metagenomes</taxon>
    </lineage>
</organism>
<dbReference type="AlphaFoldDB" id="A0A0F9LFL8"/>
<evidence type="ECO:0000313" key="1">
    <source>
        <dbReference type="EMBL" id="KKM62985.1"/>
    </source>
</evidence>
<reference evidence="1" key="1">
    <citation type="journal article" date="2015" name="Nature">
        <title>Complex archaea that bridge the gap between prokaryotes and eukaryotes.</title>
        <authorList>
            <person name="Spang A."/>
            <person name="Saw J.H."/>
            <person name="Jorgensen S.L."/>
            <person name="Zaremba-Niedzwiedzka K."/>
            <person name="Martijn J."/>
            <person name="Lind A.E."/>
            <person name="van Eijk R."/>
            <person name="Schleper C."/>
            <person name="Guy L."/>
            <person name="Ettema T.J."/>
        </authorList>
    </citation>
    <scope>NUCLEOTIDE SEQUENCE</scope>
</reference>
<sequence length="113" mass="13255">MSKKKFNRYHDSIYFPENFSEMMIEFVQTLSNEIDLTNHAAEALFEDKRGNIPLPTKKELLDTNNKIVEFYERTDRLGRIQKAVFRVSHLSEKYDYTYVVARGGVVVTAWAND</sequence>
<name>A0A0F9LFL8_9ZZZZ</name>